<sequence>MSEPEKNINCRVCIRYDLEKSQKCLSLFEEYNNSLIAEKIKYVANIDIKESDGLPSRICPDCLLQLETAVVFKQKCETSNKILLSIAKQPSKICKIALKVPVKKEVDVVFENRTATGTTKPDISTNGTVQHDVPDVDKSADQTPLIKKDVNKKSEIKTPVNVIPVNLIPKDEEPDYDMSDDELVIDTVTKEELEIEKLESEDENQESKTIGNLTSSGKPSRAIDLKLICDDCGGSFKSFTSLPIKPVQIGLSFSVNYVRYWNRLEPGTSGTVVRKTKE</sequence>
<protein>
    <submittedName>
        <fullName evidence="1">Uncharacterized protein</fullName>
    </submittedName>
</protein>
<name>A0ACC2R6W7_9NEOP</name>
<proteinExistence type="predicted"/>
<reference evidence="1" key="1">
    <citation type="submission" date="2023-03" db="EMBL/GenBank/DDBJ databases">
        <title>Chromosome-level genomes of two armyworms, Mythimna separata and Mythimna loreyi, provide insights into the biosynthesis and reception of sex pheromones.</title>
        <authorList>
            <person name="Zhao H."/>
        </authorList>
    </citation>
    <scope>NUCLEOTIDE SEQUENCE</scope>
    <source>
        <strain evidence="1">BeijingLab</strain>
    </source>
</reference>
<comment type="caution">
    <text evidence="1">The sequence shown here is derived from an EMBL/GenBank/DDBJ whole genome shotgun (WGS) entry which is preliminary data.</text>
</comment>
<gene>
    <name evidence="1" type="ORF">PYW08_013778</name>
</gene>
<keyword evidence="2" id="KW-1185">Reference proteome</keyword>
<accession>A0ACC2R6W7</accession>
<organism evidence="1 2">
    <name type="scientific">Mythimna loreyi</name>
    <dbReference type="NCBI Taxonomy" id="667449"/>
    <lineage>
        <taxon>Eukaryota</taxon>
        <taxon>Metazoa</taxon>
        <taxon>Ecdysozoa</taxon>
        <taxon>Arthropoda</taxon>
        <taxon>Hexapoda</taxon>
        <taxon>Insecta</taxon>
        <taxon>Pterygota</taxon>
        <taxon>Neoptera</taxon>
        <taxon>Endopterygota</taxon>
        <taxon>Lepidoptera</taxon>
        <taxon>Glossata</taxon>
        <taxon>Ditrysia</taxon>
        <taxon>Noctuoidea</taxon>
        <taxon>Noctuidae</taxon>
        <taxon>Noctuinae</taxon>
        <taxon>Hadenini</taxon>
        <taxon>Mythimna</taxon>
    </lineage>
</organism>
<dbReference type="EMBL" id="CM056781">
    <property type="protein sequence ID" value="KAJ8734528.1"/>
    <property type="molecule type" value="Genomic_DNA"/>
</dbReference>
<dbReference type="Proteomes" id="UP001231649">
    <property type="component" value="Chromosome 5"/>
</dbReference>
<evidence type="ECO:0000313" key="2">
    <source>
        <dbReference type="Proteomes" id="UP001231649"/>
    </source>
</evidence>
<evidence type="ECO:0000313" key="1">
    <source>
        <dbReference type="EMBL" id="KAJ8734528.1"/>
    </source>
</evidence>